<dbReference type="AlphaFoldDB" id="A0A2H0W0Z8"/>
<dbReference type="EMBL" id="PEZZ01000024">
    <property type="protein sequence ID" value="PIS05039.1"/>
    <property type="molecule type" value="Genomic_DNA"/>
</dbReference>
<accession>A0A2H0W0Z8</accession>
<evidence type="ECO:0000313" key="3">
    <source>
        <dbReference type="Proteomes" id="UP000230935"/>
    </source>
</evidence>
<evidence type="ECO:0000256" key="1">
    <source>
        <dbReference type="SAM" id="Phobius"/>
    </source>
</evidence>
<comment type="caution">
    <text evidence="2">The sequence shown here is derived from an EMBL/GenBank/DDBJ whole genome shotgun (WGS) entry which is preliminary data.</text>
</comment>
<keyword evidence="1" id="KW-0472">Membrane</keyword>
<gene>
    <name evidence="2" type="ORF">COT81_03210</name>
</gene>
<keyword evidence="1" id="KW-1133">Transmembrane helix</keyword>
<name>A0A2H0W0Z8_9BACT</name>
<dbReference type="Proteomes" id="UP000230935">
    <property type="component" value="Unassembled WGS sequence"/>
</dbReference>
<organism evidence="2 3">
    <name type="scientific">Candidatus Buchananbacteria bacterium CG10_big_fil_rev_8_21_14_0_10_42_9</name>
    <dbReference type="NCBI Taxonomy" id="1974526"/>
    <lineage>
        <taxon>Bacteria</taxon>
        <taxon>Candidatus Buchananiibacteriota</taxon>
    </lineage>
</organism>
<feature type="transmembrane region" description="Helical" evidence="1">
    <location>
        <begin position="6"/>
        <end position="24"/>
    </location>
</feature>
<reference evidence="3" key="1">
    <citation type="submission" date="2017-09" db="EMBL/GenBank/DDBJ databases">
        <title>Depth-based differentiation of microbial function through sediment-hosted aquifers and enrichment of novel symbionts in the deep terrestrial subsurface.</title>
        <authorList>
            <person name="Probst A.J."/>
            <person name="Ladd B."/>
            <person name="Jarett J.K."/>
            <person name="Geller-Mcgrath D.E."/>
            <person name="Sieber C.M.K."/>
            <person name="Emerson J.B."/>
            <person name="Anantharaman K."/>
            <person name="Thomas B.C."/>
            <person name="Malmstrom R."/>
            <person name="Stieglmeier M."/>
            <person name="Klingl A."/>
            <person name="Woyke T."/>
            <person name="Ryan C.M."/>
            <person name="Banfield J.F."/>
        </authorList>
    </citation>
    <scope>NUCLEOTIDE SEQUENCE [LARGE SCALE GENOMIC DNA]</scope>
</reference>
<evidence type="ECO:0000313" key="2">
    <source>
        <dbReference type="EMBL" id="PIS05039.1"/>
    </source>
</evidence>
<sequence>MKNKVVFGSILILVIAVIGFFIYFKLPPSHLLGKDAILTRTAIGGVNTNHGSIILPFEIPGRTKEMTGLWINVAFDFNHDGEFKDYDVNGETQPEWAIINFIPQVIDGEANSLPLKIVDDSIDTQKIINATAVFSNHKIEAGAWPKNFSKGDIIENFTINEITTASIDGTLELDPELLTGSPISNSKLAFSLPHESDIDSAGNERPYNFHIQVPGVPDIDQDYNECGPTAVANSFRYLADRYNFEDLLPPENEQLIDELKGDLQFEDGVRDENILAGKQTFVERRGLPLEVHQVGDINDPDIVFKIYEELKKGQMVEATLQFFDVLPDGTEKRAGGHVVTVIGASGTGSDRLLTFSDPGDAKPSPSRDIFQMRQNEVQNFWSGKKTIISLVVAQSPIPSVLDYTWVDPSSQIEMIAGEVIRTGIDLSQGTSKFNFFNVTMDDPGDHLVGDAFTARAVVTKLDDREDWVFYTNADGEDAIYRHKVGEWWSLTGNWKASGNISPAELNDRPPRTSTNQRRYAIDIEFTCEKPGPAWIALDVLISWDEITVPENSDIPPEVNGWQREHLLPADRVKIATPPFRCRTNNSGRAADDGSGLDIRSADESGMNCPGAKLLSPALGGTEIEVWKVAPSNLCFRREQFIGKTPADACDEVHYHTQLLSLGGGAVLNDSQPCGATKESQIIKKGFIWVDPDSLEN</sequence>
<protein>
    <submittedName>
        <fullName evidence="2">Uncharacterized protein</fullName>
    </submittedName>
</protein>
<keyword evidence="1" id="KW-0812">Transmembrane</keyword>
<proteinExistence type="predicted"/>